<keyword evidence="2" id="KW-1185">Reference proteome</keyword>
<name>A0A9W8L712_9FUNG</name>
<dbReference type="Proteomes" id="UP001151516">
    <property type="component" value="Unassembled WGS sequence"/>
</dbReference>
<dbReference type="EMBL" id="JANBTX010000008">
    <property type="protein sequence ID" value="KAJ2690736.1"/>
    <property type="molecule type" value="Genomic_DNA"/>
</dbReference>
<dbReference type="OrthoDB" id="5529877at2759"/>
<accession>A0A9W8L712</accession>
<evidence type="ECO:0000313" key="1">
    <source>
        <dbReference type="EMBL" id="KAJ2690736.1"/>
    </source>
</evidence>
<reference evidence="1" key="1">
    <citation type="submission" date="2022-07" db="EMBL/GenBank/DDBJ databases">
        <title>Phylogenomic reconstructions and comparative analyses of Kickxellomycotina fungi.</title>
        <authorList>
            <person name="Reynolds N.K."/>
            <person name="Stajich J.E."/>
            <person name="Barry K."/>
            <person name="Grigoriev I.V."/>
            <person name="Crous P."/>
            <person name="Smith M.E."/>
        </authorList>
    </citation>
    <scope>NUCLEOTIDE SEQUENCE</scope>
    <source>
        <strain evidence="1">CBS 109367</strain>
    </source>
</reference>
<gene>
    <name evidence="1" type="ORF">IWW39_000538</name>
</gene>
<comment type="caution">
    <text evidence="1">The sequence shown here is derived from an EMBL/GenBank/DDBJ whole genome shotgun (WGS) entry which is preliminary data.</text>
</comment>
<proteinExistence type="predicted"/>
<organism evidence="1 2">
    <name type="scientific">Coemansia spiralis</name>
    <dbReference type="NCBI Taxonomy" id="417178"/>
    <lineage>
        <taxon>Eukaryota</taxon>
        <taxon>Fungi</taxon>
        <taxon>Fungi incertae sedis</taxon>
        <taxon>Zoopagomycota</taxon>
        <taxon>Kickxellomycotina</taxon>
        <taxon>Kickxellomycetes</taxon>
        <taxon>Kickxellales</taxon>
        <taxon>Kickxellaceae</taxon>
        <taxon>Coemansia</taxon>
    </lineage>
</organism>
<evidence type="ECO:0000313" key="2">
    <source>
        <dbReference type="Proteomes" id="UP001151516"/>
    </source>
</evidence>
<sequence length="236" mass="26818">MDYPFADDTLFRGNSDTLEFLKIQPDMGTMYMMDRCGVFTRTKYRRLRGVRISERLVADAPKDIVARFVLGVSSHAQVLTIEDVTLGREFVMSVIRVKSLDQLQRLNMNNFNLTLCEIINLLRSLPSLTHLVSCEPELGYQFGELEVDDLGEYMLMAYYPLSKTFRSWTCCRLSTSTVDELSLCAILLAIACPRLSCASVGSIKFNEYCECVGEMMSEEPLASYLDLVEPLPQPRE</sequence>
<protein>
    <submittedName>
        <fullName evidence="1">Uncharacterized protein</fullName>
    </submittedName>
</protein>
<dbReference type="AlphaFoldDB" id="A0A9W8L712"/>